<sequence length="92" mass="10662">EIMPPRRENDAGVMNNQQINQMAQSMANMAAAVTTQTAAKNLRDLEKRDRALRNEESKGLIEFRHHKPPQFRGDVSPEETDLWLQEIEKIFE</sequence>
<proteinExistence type="predicted"/>
<name>A0A392PC10_9FABA</name>
<dbReference type="Proteomes" id="UP000265520">
    <property type="component" value="Unassembled WGS sequence"/>
</dbReference>
<organism evidence="1 2">
    <name type="scientific">Trifolium medium</name>
    <dbReference type="NCBI Taxonomy" id="97028"/>
    <lineage>
        <taxon>Eukaryota</taxon>
        <taxon>Viridiplantae</taxon>
        <taxon>Streptophyta</taxon>
        <taxon>Embryophyta</taxon>
        <taxon>Tracheophyta</taxon>
        <taxon>Spermatophyta</taxon>
        <taxon>Magnoliopsida</taxon>
        <taxon>eudicotyledons</taxon>
        <taxon>Gunneridae</taxon>
        <taxon>Pentapetalae</taxon>
        <taxon>rosids</taxon>
        <taxon>fabids</taxon>
        <taxon>Fabales</taxon>
        <taxon>Fabaceae</taxon>
        <taxon>Papilionoideae</taxon>
        <taxon>50 kb inversion clade</taxon>
        <taxon>NPAAA clade</taxon>
        <taxon>Hologalegina</taxon>
        <taxon>IRL clade</taxon>
        <taxon>Trifolieae</taxon>
        <taxon>Trifolium</taxon>
    </lineage>
</organism>
<keyword evidence="2" id="KW-1185">Reference proteome</keyword>
<feature type="non-terminal residue" evidence="1">
    <location>
        <position position="1"/>
    </location>
</feature>
<feature type="non-terminal residue" evidence="1">
    <location>
        <position position="92"/>
    </location>
</feature>
<accession>A0A392PC10</accession>
<protein>
    <submittedName>
        <fullName evidence="1">Gag polyprotein</fullName>
    </submittedName>
</protein>
<reference evidence="1 2" key="1">
    <citation type="journal article" date="2018" name="Front. Plant Sci.">
        <title>Red Clover (Trifolium pratense) and Zigzag Clover (T. medium) - A Picture of Genomic Similarities and Differences.</title>
        <authorList>
            <person name="Dluhosova J."/>
            <person name="Istvanek J."/>
            <person name="Nedelnik J."/>
            <person name="Repkova J."/>
        </authorList>
    </citation>
    <scope>NUCLEOTIDE SEQUENCE [LARGE SCALE GENOMIC DNA]</scope>
    <source>
        <strain evidence="2">cv. 10/8</strain>
        <tissue evidence="1">Leaf</tissue>
    </source>
</reference>
<evidence type="ECO:0000313" key="1">
    <source>
        <dbReference type="EMBL" id="MCI08415.1"/>
    </source>
</evidence>
<comment type="caution">
    <text evidence="1">The sequence shown here is derived from an EMBL/GenBank/DDBJ whole genome shotgun (WGS) entry which is preliminary data.</text>
</comment>
<evidence type="ECO:0000313" key="2">
    <source>
        <dbReference type="Proteomes" id="UP000265520"/>
    </source>
</evidence>
<dbReference type="EMBL" id="LXQA010068949">
    <property type="protein sequence ID" value="MCI08415.1"/>
    <property type="molecule type" value="Genomic_DNA"/>
</dbReference>
<dbReference type="AlphaFoldDB" id="A0A392PC10"/>